<dbReference type="Gene3D" id="1.10.510.10">
    <property type="entry name" value="Transferase(Phosphotransferase) domain 1"/>
    <property type="match status" value="1"/>
</dbReference>
<dbReference type="AlphaFoldDB" id="A0A7V8NVQ8"/>
<evidence type="ECO:0000259" key="7">
    <source>
        <dbReference type="PROSITE" id="PS50011"/>
    </source>
</evidence>
<dbReference type="CDD" id="cd14014">
    <property type="entry name" value="STKc_PknB_like"/>
    <property type="match status" value="1"/>
</dbReference>
<keyword evidence="2" id="KW-0723">Serine/threonine-protein kinase</keyword>
<dbReference type="GO" id="GO:0005524">
    <property type="term" value="F:ATP binding"/>
    <property type="evidence" value="ECO:0007669"/>
    <property type="project" value="UniProtKB-KW"/>
</dbReference>
<protein>
    <recommendedName>
        <fullName evidence="1">non-specific serine/threonine protein kinase</fullName>
        <ecNumber evidence="1">2.7.11.1</ecNumber>
    </recommendedName>
</protein>
<feature type="non-terminal residue" evidence="8">
    <location>
        <position position="304"/>
    </location>
</feature>
<dbReference type="GO" id="GO:0004674">
    <property type="term" value="F:protein serine/threonine kinase activity"/>
    <property type="evidence" value="ECO:0007669"/>
    <property type="project" value="UniProtKB-KW"/>
</dbReference>
<dbReference type="Gene3D" id="3.30.200.20">
    <property type="entry name" value="Phosphorylase Kinase, domain 1"/>
    <property type="match status" value="1"/>
</dbReference>
<feature type="domain" description="Protein kinase" evidence="7">
    <location>
        <begin position="1"/>
        <end position="265"/>
    </location>
</feature>
<evidence type="ECO:0000256" key="2">
    <source>
        <dbReference type="ARBA" id="ARBA00022527"/>
    </source>
</evidence>
<dbReference type="EMBL" id="JACDQQ010002433">
    <property type="protein sequence ID" value="MBA0088302.1"/>
    <property type="molecule type" value="Genomic_DNA"/>
</dbReference>
<dbReference type="FunFam" id="1.10.510.10:FF:000021">
    <property type="entry name" value="Serine/threonine protein kinase"/>
    <property type="match status" value="1"/>
</dbReference>
<evidence type="ECO:0000256" key="4">
    <source>
        <dbReference type="ARBA" id="ARBA00022741"/>
    </source>
</evidence>
<evidence type="ECO:0000313" key="8">
    <source>
        <dbReference type="EMBL" id="MBA0088302.1"/>
    </source>
</evidence>
<dbReference type="InterPro" id="IPR000719">
    <property type="entry name" value="Prot_kinase_dom"/>
</dbReference>
<keyword evidence="6" id="KW-0067">ATP-binding</keyword>
<keyword evidence="4" id="KW-0547">Nucleotide-binding</keyword>
<dbReference type="PANTHER" id="PTHR43289">
    <property type="entry name" value="MITOGEN-ACTIVATED PROTEIN KINASE KINASE KINASE 20-RELATED"/>
    <property type="match status" value="1"/>
</dbReference>
<sequence>MGVVYKAEDTRLHRFVALKFLLENVGRDPQALARFRREAQAASALNQANICTIYDIGEADGHAFIAMEYLEGKALKQTIATQSIELEHLLRVAIEVAEGLEAAHSKGIVHRDIKPANIFVTEQGHAKILDFGLAKMSPVRSMADDAETLATLERAPDDLTSPGTTLGTVAYMSPEQARGEELDGRTDLFSFGAVLYEMATAQQAFSGNTLAVIHDAILNRMPTEPLRLNPDLPQQLERIINKALEKDREMRYQHASDLCADLKRLKRETDSRRQALERQVLRAQVFVRAVSERSESSTAPGAKR</sequence>
<dbReference type="PROSITE" id="PS00108">
    <property type="entry name" value="PROTEIN_KINASE_ST"/>
    <property type="match status" value="1"/>
</dbReference>
<dbReference type="SMART" id="SM00220">
    <property type="entry name" value="S_TKc"/>
    <property type="match status" value="1"/>
</dbReference>
<dbReference type="Proteomes" id="UP000567293">
    <property type="component" value="Unassembled WGS sequence"/>
</dbReference>
<dbReference type="Pfam" id="PF00069">
    <property type="entry name" value="Pkinase"/>
    <property type="match status" value="1"/>
</dbReference>
<dbReference type="InterPro" id="IPR008271">
    <property type="entry name" value="Ser/Thr_kinase_AS"/>
</dbReference>
<keyword evidence="3" id="KW-0808">Transferase</keyword>
<keyword evidence="9" id="KW-1185">Reference proteome</keyword>
<organism evidence="8 9">
    <name type="scientific">Candidatus Acidiferrum panamense</name>
    <dbReference type="NCBI Taxonomy" id="2741543"/>
    <lineage>
        <taxon>Bacteria</taxon>
        <taxon>Pseudomonadati</taxon>
        <taxon>Acidobacteriota</taxon>
        <taxon>Terriglobia</taxon>
        <taxon>Candidatus Acidiferrales</taxon>
        <taxon>Candidatus Acidiferrum</taxon>
    </lineage>
</organism>
<name>A0A7V8NVQ8_9BACT</name>
<evidence type="ECO:0000256" key="5">
    <source>
        <dbReference type="ARBA" id="ARBA00022777"/>
    </source>
</evidence>
<reference evidence="8" key="1">
    <citation type="submission" date="2020-06" db="EMBL/GenBank/DDBJ databases">
        <title>Legume-microbial interactions unlock mineral nutrients during tropical forest succession.</title>
        <authorList>
            <person name="Epihov D.Z."/>
        </authorList>
    </citation>
    <scope>NUCLEOTIDE SEQUENCE [LARGE SCALE GENOMIC DNA]</scope>
    <source>
        <strain evidence="8">Pan2503</strain>
    </source>
</reference>
<gene>
    <name evidence="8" type="ORF">HRJ53_25235</name>
</gene>
<evidence type="ECO:0000256" key="3">
    <source>
        <dbReference type="ARBA" id="ARBA00022679"/>
    </source>
</evidence>
<dbReference type="PANTHER" id="PTHR43289:SF6">
    <property type="entry name" value="SERINE_THREONINE-PROTEIN KINASE NEKL-3"/>
    <property type="match status" value="1"/>
</dbReference>
<dbReference type="SUPFAM" id="SSF56112">
    <property type="entry name" value="Protein kinase-like (PK-like)"/>
    <property type="match status" value="1"/>
</dbReference>
<comment type="caution">
    <text evidence="8">The sequence shown here is derived from an EMBL/GenBank/DDBJ whole genome shotgun (WGS) entry which is preliminary data.</text>
</comment>
<dbReference type="EC" id="2.7.11.1" evidence="1"/>
<dbReference type="InterPro" id="IPR011009">
    <property type="entry name" value="Kinase-like_dom_sf"/>
</dbReference>
<evidence type="ECO:0000313" key="9">
    <source>
        <dbReference type="Proteomes" id="UP000567293"/>
    </source>
</evidence>
<accession>A0A7V8NVQ8</accession>
<keyword evidence="5 8" id="KW-0418">Kinase</keyword>
<proteinExistence type="predicted"/>
<evidence type="ECO:0000256" key="6">
    <source>
        <dbReference type="ARBA" id="ARBA00022840"/>
    </source>
</evidence>
<evidence type="ECO:0000256" key="1">
    <source>
        <dbReference type="ARBA" id="ARBA00012513"/>
    </source>
</evidence>
<dbReference type="PROSITE" id="PS50011">
    <property type="entry name" value="PROTEIN_KINASE_DOM"/>
    <property type="match status" value="1"/>
</dbReference>